<organism evidence="2 3">
    <name type="scientific">Chitinophaga polysaccharea</name>
    <dbReference type="NCBI Taxonomy" id="1293035"/>
    <lineage>
        <taxon>Bacteria</taxon>
        <taxon>Pseudomonadati</taxon>
        <taxon>Bacteroidota</taxon>
        <taxon>Chitinophagia</taxon>
        <taxon>Chitinophagales</taxon>
        <taxon>Chitinophagaceae</taxon>
        <taxon>Chitinophaga</taxon>
    </lineage>
</organism>
<proteinExistence type="predicted"/>
<evidence type="ECO:0000313" key="3">
    <source>
        <dbReference type="Proteomes" id="UP000320811"/>
    </source>
</evidence>
<protein>
    <submittedName>
        <fullName evidence="2">Uncharacterized protein</fullName>
    </submittedName>
</protein>
<name>A0A561PQE9_9BACT</name>
<dbReference type="EMBL" id="VIWO01000004">
    <property type="protein sequence ID" value="TWF40355.1"/>
    <property type="molecule type" value="Genomic_DNA"/>
</dbReference>
<evidence type="ECO:0000313" key="2">
    <source>
        <dbReference type="EMBL" id="TWF40355.1"/>
    </source>
</evidence>
<dbReference type="AlphaFoldDB" id="A0A561PQE9"/>
<feature type="region of interest" description="Disordered" evidence="1">
    <location>
        <begin position="45"/>
        <end position="68"/>
    </location>
</feature>
<reference evidence="2 3" key="1">
    <citation type="submission" date="2019-06" db="EMBL/GenBank/DDBJ databases">
        <title>Sorghum-associated microbial communities from plants grown in Nebraska, USA.</title>
        <authorList>
            <person name="Schachtman D."/>
        </authorList>
    </citation>
    <scope>NUCLEOTIDE SEQUENCE [LARGE SCALE GENOMIC DNA]</scope>
    <source>
        <strain evidence="2 3">1209</strain>
    </source>
</reference>
<comment type="caution">
    <text evidence="2">The sequence shown here is derived from an EMBL/GenBank/DDBJ whole genome shotgun (WGS) entry which is preliminary data.</text>
</comment>
<evidence type="ECO:0000256" key="1">
    <source>
        <dbReference type="SAM" id="MobiDB-lite"/>
    </source>
</evidence>
<accession>A0A561PQE9</accession>
<sequence length="68" mass="7474">MDNGFKEAAGAISAMVTMKEIGNTIFHKTTFMDNTISILMHCKKSGNRKRQQHGSAKDTLCMPVQSGQ</sequence>
<dbReference type="Proteomes" id="UP000320811">
    <property type="component" value="Unassembled WGS sequence"/>
</dbReference>
<keyword evidence="3" id="KW-1185">Reference proteome</keyword>
<gene>
    <name evidence="2" type="ORF">FHW36_10437</name>
</gene>